<accession>A0A914WXH6</accession>
<keyword evidence="1" id="KW-1185">Reference proteome</keyword>
<organism evidence="1 2">
    <name type="scientific">Plectus sambesii</name>
    <dbReference type="NCBI Taxonomy" id="2011161"/>
    <lineage>
        <taxon>Eukaryota</taxon>
        <taxon>Metazoa</taxon>
        <taxon>Ecdysozoa</taxon>
        <taxon>Nematoda</taxon>
        <taxon>Chromadorea</taxon>
        <taxon>Plectida</taxon>
        <taxon>Plectina</taxon>
        <taxon>Plectoidea</taxon>
        <taxon>Plectidae</taxon>
        <taxon>Plectus</taxon>
    </lineage>
</organism>
<dbReference type="WBParaSite" id="PSAMB.scaffold5210size12310.g26105.t1">
    <property type="protein sequence ID" value="PSAMB.scaffold5210size12310.g26105.t1"/>
    <property type="gene ID" value="PSAMB.scaffold5210size12310.g26105"/>
</dbReference>
<dbReference type="AlphaFoldDB" id="A0A914WXH6"/>
<name>A0A914WXH6_9BILA</name>
<dbReference type="Proteomes" id="UP000887566">
    <property type="component" value="Unplaced"/>
</dbReference>
<protein>
    <submittedName>
        <fullName evidence="2">Uncharacterized protein</fullName>
    </submittedName>
</protein>
<sequence length="211" mass="23402">MGESPTAPALPRRSSLTRRCGTSTSCMYLARRLIVDARGDESTDRITANQPLTLAQARVLIASRALWCRPPEGVAIHAICSFIHPPSRNEAYPHQHNGGRRGEHAPRRMKHLKRLRRPCFVAAEHANYGNYTRAAFATRSVFVPAVSIAHRCRRLLLYESAIGRHGSSEQIELPCAGQWRRQMTTWVTVFTGLPAGGGGRGRDSLTTATHR</sequence>
<evidence type="ECO:0000313" key="2">
    <source>
        <dbReference type="WBParaSite" id="PSAMB.scaffold5210size12310.g26105.t1"/>
    </source>
</evidence>
<reference evidence="2" key="1">
    <citation type="submission" date="2022-11" db="UniProtKB">
        <authorList>
            <consortium name="WormBaseParasite"/>
        </authorList>
    </citation>
    <scope>IDENTIFICATION</scope>
</reference>
<proteinExistence type="predicted"/>
<evidence type="ECO:0000313" key="1">
    <source>
        <dbReference type="Proteomes" id="UP000887566"/>
    </source>
</evidence>